<comment type="caution">
    <text evidence="13">The sequence shown here is derived from an EMBL/GenBank/DDBJ whole genome shotgun (WGS) entry which is preliminary data.</text>
</comment>
<comment type="subcellular location">
    <subcellularLocation>
        <location evidence="1">Cell outer membrane</location>
    </subcellularLocation>
</comment>
<evidence type="ECO:0000259" key="12">
    <source>
        <dbReference type="Pfam" id="PF17243"/>
    </source>
</evidence>
<evidence type="ECO:0000256" key="8">
    <source>
        <dbReference type="ARBA" id="ARBA00023237"/>
    </source>
</evidence>
<accession>A0A2T3JG52</accession>
<keyword evidence="14" id="KW-1185">Reference proteome</keyword>
<sequence>MNDVLKRFGLTVVAMVFATPVLANTSLTIKGLKGNLQDNVDAYVSAIPKDDYSTTLRFREQLEDEIENALKALGYYQPIFTYEIKDDDKKSSIAVTVEKGPITHIAKSHIVLLGMAESDPDFIGLVKGSGLGLGESLNHGKYESLKSSLSSLALRKGYFDASLTKSVIEVAPSRNEAFITIEFSSGRRYNFGDTTFTGSQIDEDRLQSLIPFEKDDPYLASKLGEFNQRLSTVGWFSSIFVGGDVQHLDDGTVPIAVNLAPQVRNQIETGIGYSTDVGTRLKLNWKKPWLNSAGHSLSIKTELSKVQPKIEAAYKIPLDDVLNDYYQVIGGIRYVDNHDTQSIEYNIGLERHWRLESDWKRVASLRWLYEDYKQGVDKEGNGEKGILSMIIPGITYSKTRARGGAMPTWGDKQLISIEYADPALGSDTRLARFRGRSAWIRSAGENHRGILRLDGGAVIAEKIEDVPPSMRFFAGGDNSIRGYGYESIAPRNDGGLLVGGQYMATSTLEYQYRVYGDWWGAVFYDYGSAWISNPEWYSGTGVGVRWASPVGPIRLDFAWGLEKEKDKFQLHFTLGPEL</sequence>
<evidence type="ECO:0000256" key="3">
    <source>
        <dbReference type="ARBA" id="ARBA00015419"/>
    </source>
</evidence>
<evidence type="ECO:0000256" key="4">
    <source>
        <dbReference type="ARBA" id="ARBA00022452"/>
    </source>
</evidence>
<name>A0A2T3JG52_9GAMM</name>
<evidence type="ECO:0000313" key="13">
    <source>
        <dbReference type="EMBL" id="PSU47928.1"/>
    </source>
</evidence>
<keyword evidence="7" id="KW-0472">Membrane</keyword>
<evidence type="ECO:0000256" key="7">
    <source>
        <dbReference type="ARBA" id="ARBA00023136"/>
    </source>
</evidence>
<evidence type="ECO:0000256" key="5">
    <source>
        <dbReference type="ARBA" id="ARBA00022692"/>
    </source>
</evidence>
<comment type="subunit">
    <text evidence="10">Interacts with TamB to form the translocation and assembly module (TAM).</text>
</comment>
<dbReference type="InterPro" id="IPR000184">
    <property type="entry name" value="Bac_surfAg_D15"/>
</dbReference>
<dbReference type="EMBL" id="PYMJ01000012">
    <property type="protein sequence ID" value="PSU47928.1"/>
    <property type="molecule type" value="Genomic_DNA"/>
</dbReference>
<dbReference type="PANTHER" id="PTHR12815:SF47">
    <property type="entry name" value="TRANSLOCATION AND ASSEMBLY MODULE SUBUNIT TAMA"/>
    <property type="match status" value="1"/>
</dbReference>
<gene>
    <name evidence="13" type="ORF">C9J12_13855</name>
</gene>
<dbReference type="PANTHER" id="PTHR12815">
    <property type="entry name" value="SORTING AND ASSEMBLY MACHINERY SAMM50 PROTEIN FAMILY MEMBER"/>
    <property type="match status" value="1"/>
</dbReference>
<evidence type="ECO:0000256" key="2">
    <source>
        <dbReference type="ARBA" id="ARBA00010248"/>
    </source>
</evidence>
<protein>
    <recommendedName>
        <fullName evidence="3">Translocation and assembly module subunit TamA</fullName>
    </recommendedName>
    <alternativeName>
        <fullName evidence="9">Autotransporter assembly factor TamA</fullName>
    </alternativeName>
</protein>
<keyword evidence="6" id="KW-0732">Signal</keyword>
<dbReference type="Gene3D" id="3.10.20.310">
    <property type="entry name" value="membrane protein fhac"/>
    <property type="match status" value="3"/>
</dbReference>
<dbReference type="GO" id="GO:0097347">
    <property type="term" value="C:TAM protein secretion complex"/>
    <property type="evidence" value="ECO:0007669"/>
    <property type="project" value="TreeGrafter"/>
</dbReference>
<reference evidence="13 14" key="1">
    <citation type="submission" date="2018-01" db="EMBL/GenBank/DDBJ databases">
        <title>Whole genome sequencing of Histamine producing bacteria.</title>
        <authorList>
            <person name="Butler K."/>
        </authorList>
    </citation>
    <scope>NUCLEOTIDE SEQUENCE [LARGE SCALE GENOMIC DNA]</scope>
    <source>
        <strain evidence="13 14">JCM 12947</strain>
    </source>
</reference>
<feature type="domain" description="TamA POTRA" evidence="12">
    <location>
        <begin position="26"/>
        <end position="98"/>
    </location>
</feature>
<keyword evidence="4" id="KW-1134">Transmembrane beta strand</keyword>
<keyword evidence="8" id="KW-0998">Cell outer membrane</keyword>
<comment type="similarity">
    <text evidence="2">Belongs to the TamA family.</text>
</comment>
<evidence type="ECO:0000256" key="10">
    <source>
        <dbReference type="ARBA" id="ARBA00093548"/>
    </source>
</evidence>
<dbReference type="Gene3D" id="2.40.160.50">
    <property type="entry name" value="membrane protein fhac: a member of the omp85/tpsb transporter family"/>
    <property type="match status" value="1"/>
</dbReference>
<proteinExistence type="inferred from homology"/>
<dbReference type="RefSeq" id="WP_107243258.1">
    <property type="nucleotide sequence ID" value="NZ_PYMJ01000012.1"/>
</dbReference>
<dbReference type="OrthoDB" id="9769707at2"/>
<dbReference type="GO" id="GO:0009306">
    <property type="term" value="P:protein secretion"/>
    <property type="evidence" value="ECO:0007669"/>
    <property type="project" value="TreeGrafter"/>
</dbReference>
<evidence type="ECO:0000259" key="11">
    <source>
        <dbReference type="Pfam" id="PF01103"/>
    </source>
</evidence>
<dbReference type="Pfam" id="PF01103">
    <property type="entry name" value="Omp85"/>
    <property type="match status" value="1"/>
</dbReference>
<evidence type="ECO:0000256" key="9">
    <source>
        <dbReference type="ARBA" id="ARBA00033063"/>
    </source>
</evidence>
<organism evidence="13 14">
    <name type="scientific">Photobacterium frigidiphilum</name>
    <dbReference type="NCBI Taxonomy" id="264736"/>
    <lineage>
        <taxon>Bacteria</taxon>
        <taxon>Pseudomonadati</taxon>
        <taxon>Pseudomonadota</taxon>
        <taxon>Gammaproteobacteria</taxon>
        <taxon>Vibrionales</taxon>
        <taxon>Vibrionaceae</taxon>
        <taxon>Photobacterium</taxon>
    </lineage>
</organism>
<dbReference type="InterPro" id="IPR035243">
    <property type="entry name" value="TamA_POTRA_Dom_1"/>
</dbReference>
<feature type="domain" description="Bacterial surface antigen (D15)" evidence="11">
    <location>
        <begin position="265"/>
        <end position="575"/>
    </location>
</feature>
<dbReference type="Pfam" id="PF17243">
    <property type="entry name" value="POTRA_TamA_1"/>
    <property type="match status" value="1"/>
</dbReference>
<evidence type="ECO:0000256" key="6">
    <source>
        <dbReference type="ARBA" id="ARBA00022729"/>
    </source>
</evidence>
<dbReference type="GO" id="GO:0009279">
    <property type="term" value="C:cell outer membrane"/>
    <property type="evidence" value="ECO:0007669"/>
    <property type="project" value="UniProtKB-SubCell"/>
</dbReference>
<dbReference type="AlphaFoldDB" id="A0A2T3JG52"/>
<dbReference type="Proteomes" id="UP000240987">
    <property type="component" value="Unassembled WGS sequence"/>
</dbReference>
<dbReference type="InterPro" id="IPR039910">
    <property type="entry name" value="D15-like"/>
</dbReference>
<keyword evidence="5" id="KW-0812">Transmembrane</keyword>
<evidence type="ECO:0000256" key="1">
    <source>
        <dbReference type="ARBA" id="ARBA00004442"/>
    </source>
</evidence>
<evidence type="ECO:0000313" key="14">
    <source>
        <dbReference type="Proteomes" id="UP000240987"/>
    </source>
</evidence>